<evidence type="ECO:0000259" key="5">
    <source>
        <dbReference type="PROSITE" id="PS51339"/>
    </source>
</evidence>
<dbReference type="SUPFAM" id="SSF52799">
    <property type="entry name" value="(Phosphotyrosine protein) phosphatases II"/>
    <property type="match status" value="1"/>
</dbReference>
<evidence type="ECO:0000256" key="4">
    <source>
        <dbReference type="SAM" id="MobiDB-lite"/>
    </source>
</evidence>
<feature type="region of interest" description="Disordered" evidence="4">
    <location>
        <begin position="1"/>
        <end position="58"/>
    </location>
</feature>
<feature type="binding site" evidence="3">
    <location>
        <begin position="336"/>
        <end position="339"/>
    </location>
    <ligand>
        <name>substrate</name>
    </ligand>
</feature>
<evidence type="ECO:0000256" key="2">
    <source>
        <dbReference type="PIRSR" id="PIRSR630564-1"/>
    </source>
</evidence>
<accession>A0AAN6GHK2</accession>
<dbReference type="Proteomes" id="UP001176521">
    <property type="component" value="Unassembled WGS sequence"/>
</dbReference>
<sequence>MSASHYGGSSSSSSSASSSVMASRKTPRVTKVERVLFQSNQAPSDASSQPGTQTQSQSIASLELSRHHFVLRFAAPAESTLKIPYTLINTLARLPSLPTHDRHTRIYPLGLRLRTFEIYALGFDSEALATDVFETVKAYAVLRSPEQLYAFYRQPQTTGLSQSSPSPSGSGWRFYDPKREFTRQGIGSRTKAWRFTDVNGQYSFSPTYPDQLVVPARISDQTLNYAAKYRSKARIPALTYLHWANYGSITRCSQPLVGLKGNRSAQDEKLVEAIFSSHIFADPNSKAAQAAAAASAAASQSGGVAALGPSAGMVIYGATTTNLIIDARPTTNAMANVAKGAGSENMEHYRGCKKAYLGIDNIHVMRDSLNKLTDALKDAAQPVSFSFANAEPSSSLLDRAGTLNGPRPGAGAGGASSVNGSVYATYRPGRPGSSHASFQPAKPLDTLALKRSNWLKHIAALLEGTMMIVRNVHINSSHALVHCSDGWDRTSQLAALAQICLDPYFRTIDGLAVLIEKDWLSFGHRFEDRSGHLGHPSRFVTDPGHGEPPAGEDWDYDGHEGGGAPAESEGFEPGAAVNALWGFTKQLTAGFAGATGGGSGSNSATNLREISPVFHQFLDCVWQVMRQFPNRFEYNAAFLVEMHAQVYSCEYGTFLLNSERERRALGTDDGKVVRLQDKTPSLWDDLLGSDEQRRRWINDKYDPSLDLPTTATPTEKASAPSTASASPQEEKSEADAASSTTTLVSDGSSQASKPSKFGDMGVLLANPREVRFFADLYRREEREMNALIIAEAQERARYAQRLADAAAGAMAAKAQAQAAAAAAAAAESGAVTVPAAVAVEGGSADPGRDPAAAAALAVSSASATGGSTPPSDGTSLAGGRAGAVDLGTTLSASRLDGTRLAYQPRIPRQPSATMPRSMSGAALSAAPSATVPTGQSRTPAPATANAASEHGLDDAGARMKDLFLGGWGRLQNAIASAGQAAAAATAPAPIPGAAGMGPGSAASSSASAWQQHPQYVPSAQGQVQGQSRRTTGPGVAAGAVGSGANPWATSAEPPLGRNLASASRPRSSGGGGHAVEASNSSLSGMELGFTPRPTTTVTAAASTRPISPSASQPPAPPAKDEPAYLQSNTLTNNPWAAAAAASSRSTGSHMRLEDVFGAEQARKRQTSAGTTGSGRERSPSPFAPVPAPVTVPSQGKAEGSPALGSSYPPPAAVPAPASASASGQREERKTSTGGNSGTSYDPLGVNTF</sequence>
<evidence type="ECO:0000313" key="7">
    <source>
        <dbReference type="Proteomes" id="UP001176521"/>
    </source>
</evidence>
<feature type="compositionally biased region" description="Polar residues" evidence="4">
    <location>
        <begin position="737"/>
        <end position="753"/>
    </location>
</feature>
<dbReference type="InterPro" id="IPR029021">
    <property type="entry name" value="Prot-tyrosine_phosphatase-like"/>
</dbReference>
<feature type="region of interest" description="Disordered" evidence="4">
    <location>
        <begin position="699"/>
        <end position="760"/>
    </location>
</feature>
<dbReference type="GO" id="GO:0005737">
    <property type="term" value="C:cytoplasm"/>
    <property type="evidence" value="ECO:0007669"/>
    <property type="project" value="TreeGrafter"/>
</dbReference>
<dbReference type="GO" id="GO:0016020">
    <property type="term" value="C:membrane"/>
    <property type="evidence" value="ECO:0007669"/>
    <property type="project" value="TreeGrafter"/>
</dbReference>
<feature type="compositionally biased region" description="Low complexity" evidence="4">
    <location>
        <begin position="1"/>
        <end position="23"/>
    </location>
</feature>
<dbReference type="InterPro" id="IPR010569">
    <property type="entry name" value="Myotubularin-like_Pase_dom"/>
</dbReference>
<name>A0AAN6GHK2_9BASI</name>
<dbReference type="PROSITE" id="PS51339">
    <property type="entry name" value="PPASE_MYOTUBULARIN"/>
    <property type="match status" value="1"/>
</dbReference>
<reference evidence="6" key="1">
    <citation type="journal article" date="2023" name="PhytoFront">
        <title>Draft Genome Resources of Seven Strains of Tilletia horrida, Causal Agent of Kernel Smut of Rice.</title>
        <authorList>
            <person name="Khanal S."/>
            <person name="Antony Babu S."/>
            <person name="Zhou X.G."/>
        </authorList>
    </citation>
    <scope>NUCLEOTIDE SEQUENCE</scope>
    <source>
        <strain evidence="6">TX3</strain>
    </source>
</reference>
<protein>
    <submittedName>
        <fullName evidence="6">Phosphatidylinositol-3-phosphatase ymr1</fullName>
    </submittedName>
</protein>
<dbReference type="InterPro" id="IPR011993">
    <property type="entry name" value="PH-like_dom_sf"/>
</dbReference>
<feature type="active site" description="Phosphocysteine intermediate" evidence="2">
    <location>
        <position position="483"/>
    </location>
</feature>
<feature type="region of interest" description="Disordered" evidence="4">
    <location>
        <begin position="861"/>
        <end position="880"/>
    </location>
</feature>
<feature type="compositionally biased region" description="Polar residues" evidence="4">
    <location>
        <begin position="1009"/>
        <end position="1030"/>
    </location>
</feature>
<feature type="compositionally biased region" description="Low complexity" evidence="4">
    <location>
        <begin position="1034"/>
        <end position="1044"/>
    </location>
</feature>
<feature type="compositionally biased region" description="Low complexity" evidence="4">
    <location>
        <begin position="861"/>
        <end position="871"/>
    </location>
</feature>
<feature type="region of interest" description="Disordered" evidence="4">
    <location>
        <begin position="1155"/>
        <end position="1248"/>
    </location>
</feature>
<feature type="region of interest" description="Disordered" evidence="4">
    <location>
        <begin position="995"/>
        <end position="1125"/>
    </location>
</feature>
<feature type="region of interest" description="Disordered" evidence="4">
    <location>
        <begin position="898"/>
        <end position="948"/>
    </location>
</feature>
<evidence type="ECO:0000256" key="3">
    <source>
        <dbReference type="PIRSR" id="PIRSR630564-2"/>
    </source>
</evidence>
<comment type="similarity">
    <text evidence="1">Belongs to the protein-tyrosine phosphatase family. Non-receptor class myotubularin subfamily.</text>
</comment>
<dbReference type="EMBL" id="JAPDMQ010000051">
    <property type="protein sequence ID" value="KAK0537993.1"/>
    <property type="molecule type" value="Genomic_DNA"/>
</dbReference>
<feature type="region of interest" description="Disordered" evidence="4">
    <location>
        <begin position="533"/>
        <end position="568"/>
    </location>
</feature>
<evidence type="ECO:0000313" key="6">
    <source>
        <dbReference type="EMBL" id="KAK0537993.1"/>
    </source>
</evidence>
<dbReference type="AlphaFoldDB" id="A0AAN6GHK2"/>
<feature type="compositionally biased region" description="Low complexity" evidence="4">
    <location>
        <begin position="1090"/>
        <end position="1110"/>
    </location>
</feature>
<dbReference type="InterPro" id="IPR030564">
    <property type="entry name" value="Myotubularin"/>
</dbReference>
<dbReference type="Pfam" id="PF06602">
    <property type="entry name" value="Myotub-related"/>
    <property type="match status" value="1"/>
</dbReference>
<dbReference type="InterPro" id="IPR016130">
    <property type="entry name" value="Tyr_Pase_AS"/>
</dbReference>
<feature type="compositionally biased region" description="Low complexity" evidence="4">
    <location>
        <begin position="995"/>
        <end position="1008"/>
    </location>
</feature>
<dbReference type="GO" id="GO:0046856">
    <property type="term" value="P:phosphatidylinositol dephosphorylation"/>
    <property type="evidence" value="ECO:0007669"/>
    <property type="project" value="TreeGrafter"/>
</dbReference>
<dbReference type="PANTHER" id="PTHR10807:SF128">
    <property type="entry name" value="PHOSPHATIDYLINOSITOL-3,5-BISPHOSPHATE 3-PHOSPHATASE"/>
    <property type="match status" value="1"/>
</dbReference>
<feature type="compositionally biased region" description="Low complexity" evidence="4">
    <location>
        <begin position="708"/>
        <end position="727"/>
    </location>
</feature>
<dbReference type="GO" id="GO:0004438">
    <property type="term" value="F:phosphatidylinositol-3-phosphate phosphatase activity"/>
    <property type="evidence" value="ECO:0007669"/>
    <property type="project" value="TreeGrafter"/>
</dbReference>
<feature type="binding site" evidence="3">
    <location>
        <begin position="483"/>
        <end position="489"/>
    </location>
    <ligand>
        <name>substrate</name>
    </ligand>
</feature>
<gene>
    <name evidence="6" type="primary">YMR1</name>
    <name evidence="6" type="ORF">OC842_001434</name>
</gene>
<dbReference type="PANTHER" id="PTHR10807">
    <property type="entry name" value="MYOTUBULARIN-RELATED"/>
    <property type="match status" value="1"/>
</dbReference>
<feature type="compositionally biased region" description="Polar residues" evidence="4">
    <location>
        <begin position="37"/>
        <end position="46"/>
    </location>
</feature>
<feature type="binding site" evidence="3">
    <location>
        <begin position="361"/>
        <end position="362"/>
    </location>
    <ligand>
        <name>substrate</name>
    </ligand>
</feature>
<organism evidence="6 7">
    <name type="scientific">Tilletia horrida</name>
    <dbReference type="NCBI Taxonomy" id="155126"/>
    <lineage>
        <taxon>Eukaryota</taxon>
        <taxon>Fungi</taxon>
        <taxon>Dikarya</taxon>
        <taxon>Basidiomycota</taxon>
        <taxon>Ustilaginomycotina</taxon>
        <taxon>Exobasidiomycetes</taxon>
        <taxon>Tilletiales</taxon>
        <taxon>Tilletiaceae</taxon>
        <taxon>Tilletia</taxon>
    </lineage>
</organism>
<proteinExistence type="inferred from homology"/>
<evidence type="ECO:0000256" key="1">
    <source>
        <dbReference type="ARBA" id="ARBA00007471"/>
    </source>
</evidence>
<feature type="domain" description="Myotubularin phosphatase" evidence="5">
    <location>
        <begin position="171"/>
        <end position="777"/>
    </location>
</feature>
<feature type="compositionally biased region" description="Low complexity" evidence="4">
    <location>
        <begin position="47"/>
        <end position="58"/>
    </location>
</feature>
<dbReference type="Gene3D" id="2.30.29.30">
    <property type="entry name" value="Pleckstrin-homology domain (PH domain)/Phosphotyrosine-binding domain (PTB)"/>
    <property type="match status" value="1"/>
</dbReference>
<comment type="caution">
    <text evidence="6">The sequence shown here is derived from an EMBL/GenBank/DDBJ whole genome shotgun (WGS) entry which is preliminary data.</text>
</comment>
<dbReference type="PROSITE" id="PS00383">
    <property type="entry name" value="TYR_PHOSPHATASE_1"/>
    <property type="match status" value="1"/>
</dbReference>
<keyword evidence="7" id="KW-1185">Reference proteome</keyword>